<organism evidence="2 3">
    <name type="scientific">Brevibacillus invocatus</name>
    <dbReference type="NCBI Taxonomy" id="173959"/>
    <lineage>
        <taxon>Bacteria</taxon>
        <taxon>Bacillati</taxon>
        <taxon>Bacillota</taxon>
        <taxon>Bacilli</taxon>
        <taxon>Bacillales</taxon>
        <taxon>Paenibacillaceae</taxon>
        <taxon>Brevibacillus</taxon>
    </lineage>
</organism>
<evidence type="ECO:0000313" key="3">
    <source>
        <dbReference type="Proteomes" id="UP000282028"/>
    </source>
</evidence>
<dbReference type="Pfam" id="PF09346">
    <property type="entry name" value="SMI1_KNR4"/>
    <property type="match status" value="1"/>
</dbReference>
<feature type="domain" description="Knr4/Smi1-like" evidence="1">
    <location>
        <begin position="2"/>
        <end position="32"/>
    </location>
</feature>
<dbReference type="AlphaFoldDB" id="A0A3M8CFF3"/>
<evidence type="ECO:0000259" key="1">
    <source>
        <dbReference type="Pfam" id="PF09346"/>
    </source>
</evidence>
<dbReference type="SUPFAM" id="SSF160631">
    <property type="entry name" value="SMI1/KNR4-like"/>
    <property type="match status" value="1"/>
</dbReference>
<proteinExistence type="predicted"/>
<dbReference type="InterPro" id="IPR037883">
    <property type="entry name" value="Knr4/Smi1-like_sf"/>
</dbReference>
<comment type="caution">
    <text evidence="2">The sequence shown here is derived from an EMBL/GenBank/DDBJ whole genome shotgun (WGS) entry which is preliminary data.</text>
</comment>
<dbReference type="Gene3D" id="3.40.1580.10">
    <property type="entry name" value="SMI1/KNR4-like"/>
    <property type="match status" value="1"/>
</dbReference>
<name>A0A3M8CFF3_9BACL</name>
<accession>A0A3M8CFF3</accession>
<reference evidence="2 3" key="1">
    <citation type="submission" date="2018-10" db="EMBL/GenBank/DDBJ databases">
        <title>Phylogenomics of Brevibacillus.</title>
        <authorList>
            <person name="Dunlap C."/>
        </authorList>
    </citation>
    <scope>NUCLEOTIDE SEQUENCE [LARGE SCALE GENOMIC DNA]</scope>
    <source>
        <strain evidence="2 3">JCM 12215</strain>
    </source>
</reference>
<evidence type="ECO:0000313" key="2">
    <source>
        <dbReference type="EMBL" id="RNB74223.1"/>
    </source>
</evidence>
<protein>
    <submittedName>
        <fullName evidence="2">SMI1/KNR4 family protein</fullName>
    </submittedName>
</protein>
<dbReference type="InterPro" id="IPR018958">
    <property type="entry name" value="Knr4/Smi1-like_dom"/>
</dbReference>
<dbReference type="RefSeq" id="WP_122909083.1">
    <property type="nucleotide sequence ID" value="NZ_JAMAXB010000038.1"/>
</dbReference>
<sequence>MTLEKIEHFEATANIELPQDYRDFLLHIGDGARQDRQFPLSLSHAKDCLESSMIQVKRVFRCL</sequence>
<dbReference type="OrthoDB" id="1190024at2"/>
<gene>
    <name evidence="2" type="ORF">EDM52_11280</name>
</gene>
<keyword evidence="3" id="KW-1185">Reference proteome</keyword>
<dbReference type="Proteomes" id="UP000282028">
    <property type="component" value="Unassembled WGS sequence"/>
</dbReference>
<dbReference type="EMBL" id="RHHR01000015">
    <property type="protein sequence ID" value="RNB74223.1"/>
    <property type="molecule type" value="Genomic_DNA"/>
</dbReference>